<gene>
    <name evidence="1" type="ORF">EV182_004484</name>
</gene>
<sequence length="74" mass="8090">MATDKDTGGGAMAQQEEGDDYTDSDEDDELLDPSRLFQKIQPMTLETNKGSDQPEVLWISEHGGPYAVCNLGQV</sequence>
<proteinExistence type="predicted"/>
<feature type="non-terminal residue" evidence="1">
    <location>
        <position position="74"/>
    </location>
</feature>
<keyword evidence="2" id="KW-1185">Reference proteome</keyword>
<protein>
    <submittedName>
        <fullName evidence="1">Uncharacterized protein</fullName>
    </submittedName>
</protein>
<accession>A0ACC1HER7</accession>
<reference evidence="1" key="1">
    <citation type="submission" date="2022-06" db="EMBL/GenBank/DDBJ databases">
        <title>Phylogenomic reconstructions and comparative analyses of Kickxellomycotina fungi.</title>
        <authorList>
            <person name="Reynolds N.K."/>
            <person name="Stajich J.E."/>
            <person name="Barry K."/>
            <person name="Grigoriev I.V."/>
            <person name="Crous P."/>
            <person name="Smith M.E."/>
        </authorList>
    </citation>
    <scope>NUCLEOTIDE SEQUENCE</scope>
    <source>
        <strain evidence="1">RSA 2271</strain>
    </source>
</reference>
<name>A0ACC1HER7_9FUNG</name>
<dbReference type="Proteomes" id="UP001145114">
    <property type="component" value="Unassembled WGS sequence"/>
</dbReference>
<evidence type="ECO:0000313" key="1">
    <source>
        <dbReference type="EMBL" id="KAJ1673826.1"/>
    </source>
</evidence>
<dbReference type="EMBL" id="JAMZIH010006526">
    <property type="protein sequence ID" value="KAJ1673826.1"/>
    <property type="molecule type" value="Genomic_DNA"/>
</dbReference>
<evidence type="ECO:0000313" key="2">
    <source>
        <dbReference type="Proteomes" id="UP001145114"/>
    </source>
</evidence>
<organism evidence="1 2">
    <name type="scientific">Spiromyces aspiralis</name>
    <dbReference type="NCBI Taxonomy" id="68401"/>
    <lineage>
        <taxon>Eukaryota</taxon>
        <taxon>Fungi</taxon>
        <taxon>Fungi incertae sedis</taxon>
        <taxon>Zoopagomycota</taxon>
        <taxon>Kickxellomycotina</taxon>
        <taxon>Kickxellomycetes</taxon>
        <taxon>Kickxellales</taxon>
        <taxon>Kickxellaceae</taxon>
        <taxon>Spiromyces</taxon>
    </lineage>
</organism>
<comment type="caution">
    <text evidence="1">The sequence shown here is derived from an EMBL/GenBank/DDBJ whole genome shotgun (WGS) entry which is preliminary data.</text>
</comment>